<dbReference type="OrthoDB" id="3027122at2759"/>
<feature type="repeat" description="WD" evidence="3">
    <location>
        <begin position="1234"/>
        <end position="1266"/>
    </location>
</feature>
<feature type="region of interest" description="Disordered" evidence="4">
    <location>
        <begin position="1455"/>
        <end position="1483"/>
    </location>
</feature>
<dbReference type="SMART" id="SM00320">
    <property type="entry name" value="WD40"/>
    <property type="match status" value="12"/>
</dbReference>
<dbReference type="InterPro" id="IPR011044">
    <property type="entry name" value="Quino_amine_DH_bsu"/>
</dbReference>
<name>A0A067Q5E2_9AGAM</name>
<dbReference type="InParanoid" id="A0A067Q5E2"/>
<gene>
    <name evidence="6" type="ORF">JAAARDRAFT_193243</name>
</gene>
<evidence type="ECO:0000256" key="4">
    <source>
        <dbReference type="SAM" id="MobiDB-lite"/>
    </source>
</evidence>
<dbReference type="Proteomes" id="UP000027265">
    <property type="component" value="Unassembled WGS sequence"/>
</dbReference>
<evidence type="ECO:0000256" key="3">
    <source>
        <dbReference type="PROSITE-ProRule" id="PRU00221"/>
    </source>
</evidence>
<feature type="repeat" description="WD" evidence="3">
    <location>
        <begin position="1026"/>
        <end position="1067"/>
    </location>
</feature>
<dbReference type="STRING" id="933084.A0A067Q5E2"/>
<feature type="repeat" description="WD" evidence="3">
    <location>
        <begin position="1192"/>
        <end position="1233"/>
    </location>
</feature>
<proteinExistence type="predicted"/>
<dbReference type="PANTHER" id="PTHR19879:SF9">
    <property type="entry name" value="TRANSCRIPTION INITIATION FACTOR TFIID SUBUNIT 5"/>
    <property type="match status" value="1"/>
</dbReference>
<dbReference type="SUPFAM" id="SSF82171">
    <property type="entry name" value="DPP6 N-terminal domain-like"/>
    <property type="match status" value="1"/>
</dbReference>
<dbReference type="InterPro" id="IPR027417">
    <property type="entry name" value="P-loop_NTPase"/>
</dbReference>
<dbReference type="Gene3D" id="2.130.10.10">
    <property type="entry name" value="YVTN repeat-like/Quinoprotein amine dehydrogenase"/>
    <property type="match status" value="5"/>
</dbReference>
<dbReference type="HOGENOM" id="CLU_000288_6_3_1"/>
<feature type="repeat" description="WD" evidence="3">
    <location>
        <begin position="1150"/>
        <end position="1191"/>
    </location>
</feature>
<keyword evidence="7" id="KW-1185">Reference proteome</keyword>
<feature type="repeat" description="WD" evidence="3">
    <location>
        <begin position="984"/>
        <end position="1025"/>
    </location>
</feature>
<feature type="repeat" description="WD" evidence="3">
    <location>
        <begin position="813"/>
        <end position="853"/>
    </location>
</feature>
<dbReference type="PROSITE" id="PS50082">
    <property type="entry name" value="WD_REPEATS_2"/>
    <property type="match status" value="9"/>
</dbReference>
<evidence type="ECO:0000313" key="6">
    <source>
        <dbReference type="EMBL" id="KDQ58712.1"/>
    </source>
</evidence>
<accession>A0A067Q5E2</accession>
<dbReference type="SUPFAM" id="SSF75011">
    <property type="entry name" value="3-carboxy-cis,cis-mucoante lactonizing enzyme"/>
    <property type="match status" value="1"/>
</dbReference>
<sequence length="1483" mass="164267">MSQPKVLRKTRPHMPEEQQVQIQAYTQLREALWHLRRSAEEHKIEDLPDTVWDLYVVAEKIQITLQAGKNALKLSEFIKEWTAKIGESRGRPTFDYIRGRVFHLYQAWEKVLLDLRKFWFRNLALRAIGREEQVEAPPKYRDAIDWSIHSFVVEGGLRLEFEAEELFSECTKRTSSVLDIVNIEEDSMKVLPLITNSYDQPPRVITARYDYGEKRSSCLKGTRIEILHQVRSWIDCHVSRPRGACQHGDPAGGDDAMIFWISGMAGTGKTTLAYTVADECYRWQPDSVLGATFFFDRQSAQCRSVTMLFNTIAYQLGTFHPPFRSAISVILQSDPTIVCKSVTTQIEELIVKPLDRLRDAMPPCVIVLDALDECSDSRAVVEMLSALARNRRKLWPLKFLITGRPLPDITASFASSSLREVTQSLSLHDLSFDIATRDTRKYLSENLKQVKIQHRITDLWPSDADLDKLARLSQGHFAFAAAVVNHLGGSGAVDPILRLQEILAPLGHPESPRAYRLEDLDTLYSDVVRSVFSESATGRLKTVLGTLAILQRSLPANELELLLDLPSDTVRTTLKLFSSVVLVPEWLERDILLIHPTFADFLLDPPRTTPAGIVFDAPPQHTLALRGCLRILLKLERSAYVQEHSWHSRRPNRDYDFSKLPPIQTVDTVPLHVQYASRYWAVHLSKGLICDEVLESLADFSMSHLLAWLEVCSRLGEQYLREGIETLNMARCALSQIPCDLAAEIVPMLSDCERLVLAFLPAISADPLQVYHSALPFAPTESVIRKNYRSQLRGSVWVRHGVEKSWTSCLKLMEGHDSTVTSLALSPDGSRIISGSLRDVRLWNVSTGSIIQTFTGIAPVAFSPNGDRVLLFTLGNEAQIWHATGGAHICSFGDFASRVQSSSVSSTGTYAIFGCADGTVQVWNTRSLWDSSRCAHLRSLRGQSDPVSCVAISPDERYIATGSNDQTVRLWETSGPSDLPLRSFQGHSRLVSSVAFSPDGAQIVSGSWDSTLRLWDVTTGTQVRVLKGHSSEVNSVAFSFHGTHILSASSDQTVQVWNATKGSVLRRHTGHTAGATVVVSSFDGSRLASGSVDCSVRLWDSAKPLSREPERDVVYSVALSTDRTRIASGFRNSRTAMVWDTSSFECVQVLGGHTGAVNAIAFSGDGDHIATGSFDNSIRLWNLKRGGFRRAFTGHEDCVSAISFSPGGDLILSGSWDHSVRLWNRRSGQQVRSFEGHSGHVTAVAFAPDGTRFASGSDDHTVRIWDCSGVQLCLFKASNSVLSVSFTPDSTSVTSTHGNGTLSLWNINTEPSKSSHNLRPTYSFPIQNHKNGPYSAALSQSLRGVEIGTTASFHRILLSDQTGMHSGNTYHSGVVDLPHLSLPVFSLEGGWLFSTSDVGRQRVCWLPVDYRHLKASIGGTVILGHGLGGMAVLDTTMIPVDDMCDSSYWLGTPTPGVPTSPRRELPPKNQILNDVDLQEGNRE</sequence>
<evidence type="ECO:0000259" key="5">
    <source>
        <dbReference type="Pfam" id="PF24883"/>
    </source>
</evidence>
<dbReference type="EMBL" id="KL197717">
    <property type="protein sequence ID" value="KDQ58712.1"/>
    <property type="molecule type" value="Genomic_DNA"/>
</dbReference>
<feature type="repeat" description="WD" evidence="3">
    <location>
        <begin position="1274"/>
        <end position="1315"/>
    </location>
</feature>
<dbReference type="Gene3D" id="3.40.50.300">
    <property type="entry name" value="P-loop containing nucleotide triphosphate hydrolases"/>
    <property type="match status" value="1"/>
</dbReference>
<feature type="repeat" description="WD" evidence="3">
    <location>
        <begin position="940"/>
        <end position="972"/>
    </location>
</feature>
<evidence type="ECO:0000256" key="2">
    <source>
        <dbReference type="ARBA" id="ARBA00022737"/>
    </source>
</evidence>
<dbReference type="Pfam" id="PF00400">
    <property type="entry name" value="WD40"/>
    <property type="match status" value="9"/>
</dbReference>
<dbReference type="SUPFAM" id="SSF50969">
    <property type="entry name" value="YVTN repeat-like/Quinoprotein amine dehydrogenase"/>
    <property type="match status" value="1"/>
</dbReference>
<evidence type="ECO:0000256" key="1">
    <source>
        <dbReference type="ARBA" id="ARBA00022574"/>
    </source>
</evidence>
<organism evidence="6 7">
    <name type="scientific">Jaapia argillacea MUCL 33604</name>
    <dbReference type="NCBI Taxonomy" id="933084"/>
    <lineage>
        <taxon>Eukaryota</taxon>
        <taxon>Fungi</taxon>
        <taxon>Dikarya</taxon>
        <taxon>Basidiomycota</taxon>
        <taxon>Agaricomycotina</taxon>
        <taxon>Agaricomycetes</taxon>
        <taxon>Agaricomycetidae</taxon>
        <taxon>Jaapiales</taxon>
        <taxon>Jaapiaceae</taxon>
        <taxon>Jaapia</taxon>
    </lineage>
</organism>
<dbReference type="InterPro" id="IPR019775">
    <property type="entry name" value="WD40_repeat_CS"/>
</dbReference>
<feature type="repeat" description="WD" evidence="3">
    <location>
        <begin position="1068"/>
        <end position="1100"/>
    </location>
</feature>
<dbReference type="Pfam" id="PF24883">
    <property type="entry name" value="NPHP3_N"/>
    <property type="match status" value="1"/>
</dbReference>
<dbReference type="PROSITE" id="PS50294">
    <property type="entry name" value="WD_REPEATS_REGION"/>
    <property type="match status" value="7"/>
</dbReference>
<protein>
    <recommendedName>
        <fullName evidence="5">Nephrocystin 3-like N-terminal domain-containing protein</fullName>
    </recommendedName>
</protein>
<keyword evidence="2" id="KW-0677">Repeat</keyword>
<dbReference type="InterPro" id="IPR056884">
    <property type="entry name" value="NPHP3-like_N"/>
</dbReference>
<dbReference type="InterPro" id="IPR015943">
    <property type="entry name" value="WD40/YVTN_repeat-like_dom_sf"/>
</dbReference>
<dbReference type="CDD" id="cd00200">
    <property type="entry name" value="WD40"/>
    <property type="match status" value="2"/>
</dbReference>
<keyword evidence="1 3" id="KW-0853">WD repeat</keyword>
<dbReference type="PANTHER" id="PTHR19879">
    <property type="entry name" value="TRANSCRIPTION INITIATION FACTOR TFIID"/>
    <property type="match status" value="1"/>
</dbReference>
<dbReference type="PRINTS" id="PR00320">
    <property type="entry name" value="GPROTEINBRPT"/>
</dbReference>
<dbReference type="InterPro" id="IPR001680">
    <property type="entry name" value="WD40_rpt"/>
</dbReference>
<dbReference type="InterPro" id="IPR020472">
    <property type="entry name" value="WD40_PAC1"/>
</dbReference>
<feature type="domain" description="Nephrocystin 3-like N-terminal" evidence="5">
    <location>
        <begin position="255"/>
        <end position="404"/>
    </location>
</feature>
<dbReference type="SUPFAM" id="SSF52540">
    <property type="entry name" value="P-loop containing nucleoside triphosphate hydrolases"/>
    <property type="match status" value="1"/>
</dbReference>
<evidence type="ECO:0000313" key="7">
    <source>
        <dbReference type="Proteomes" id="UP000027265"/>
    </source>
</evidence>
<dbReference type="PROSITE" id="PS00678">
    <property type="entry name" value="WD_REPEATS_1"/>
    <property type="match status" value="3"/>
</dbReference>
<reference evidence="7" key="1">
    <citation type="journal article" date="2014" name="Proc. Natl. Acad. Sci. U.S.A.">
        <title>Extensive sampling of basidiomycete genomes demonstrates inadequacy of the white-rot/brown-rot paradigm for wood decay fungi.</title>
        <authorList>
            <person name="Riley R."/>
            <person name="Salamov A.A."/>
            <person name="Brown D.W."/>
            <person name="Nagy L.G."/>
            <person name="Floudas D."/>
            <person name="Held B.W."/>
            <person name="Levasseur A."/>
            <person name="Lombard V."/>
            <person name="Morin E."/>
            <person name="Otillar R."/>
            <person name="Lindquist E.A."/>
            <person name="Sun H."/>
            <person name="LaButti K.M."/>
            <person name="Schmutz J."/>
            <person name="Jabbour D."/>
            <person name="Luo H."/>
            <person name="Baker S.E."/>
            <person name="Pisabarro A.G."/>
            <person name="Walton J.D."/>
            <person name="Blanchette R.A."/>
            <person name="Henrissat B."/>
            <person name="Martin F."/>
            <person name="Cullen D."/>
            <person name="Hibbett D.S."/>
            <person name="Grigoriev I.V."/>
        </authorList>
    </citation>
    <scope>NUCLEOTIDE SEQUENCE [LARGE SCALE GENOMIC DNA]</scope>
    <source>
        <strain evidence="7">MUCL 33604</strain>
    </source>
</reference>